<dbReference type="AlphaFoldDB" id="A0A382Y656"/>
<gene>
    <name evidence="1" type="ORF">METZ01_LOCUS431597</name>
</gene>
<reference evidence="1" key="1">
    <citation type="submission" date="2018-05" db="EMBL/GenBank/DDBJ databases">
        <authorList>
            <person name="Lanie J.A."/>
            <person name="Ng W.-L."/>
            <person name="Kazmierczak K.M."/>
            <person name="Andrzejewski T.M."/>
            <person name="Davidsen T.M."/>
            <person name="Wayne K.J."/>
            <person name="Tettelin H."/>
            <person name="Glass J.I."/>
            <person name="Rusch D."/>
            <person name="Podicherti R."/>
            <person name="Tsui H.-C.T."/>
            <person name="Winkler M.E."/>
        </authorList>
    </citation>
    <scope>NUCLEOTIDE SEQUENCE</scope>
</reference>
<dbReference type="EMBL" id="UINC01173248">
    <property type="protein sequence ID" value="SVD78743.1"/>
    <property type="molecule type" value="Genomic_DNA"/>
</dbReference>
<organism evidence="1">
    <name type="scientific">marine metagenome</name>
    <dbReference type="NCBI Taxonomy" id="408172"/>
    <lineage>
        <taxon>unclassified sequences</taxon>
        <taxon>metagenomes</taxon>
        <taxon>ecological metagenomes</taxon>
    </lineage>
</organism>
<name>A0A382Y656_9ZZZZ</name>
<protein>
    <submittedName>
        <fullName evidence="1">Uncharacterized protein</fullName>
    </submittedName>
</protein>
<feature type="non-terminal residue" evidence="1">
    <location>
        <position position="1"/>
    </location>
</feature>
<accession>A0A382Y656</accession>
<sequence length="44" mass="4701">MVLGRNSANSGKVTRIARHKPIANQKGQIPRNIVFIGTSGAMPL</sequence>
<evidence type="ECO:0000313" key="1">
    <source>
        <dbReference type="EMBL" id="SVD78743.1"/>
    </source>
</evidence>
<feature type="non-terminal residue" evidence="1">
    <location>
        <position position="44"/>
    </location>
</feature>
<proteinExistence type="predicted"/>